<evidence type="ECO:0000256" key="4">
    <source>
        <dbReference type="ARBA" id="ARBA00023163"/>
    </source>
</evidence>
<dbReference type="PANTHER" id="PTHR30385">
    <property type="entry name" value="SIGMA FACTOR F FLAGELLAR"/>
    <property type="match status" value="1"/>
</dbReference>
<evidence type="ECO:0000256" key="3">
    <source>
        <dbReference type="ARBA" id="ARBA00023125"/>
    </source>
</evidence>
<sequence length="241" mass="27528">MEPVVARDGINSDGDHEQVLWRDWLDSKAEVARSRLFFFYGQWLRMVVGLLYSRYPHPLAEWGDYVNLASIGLLQAIDRFNPELGTRFQSYAEPYVKGNVLKGLSCYVSDQRRYYRERLESISGAQEEGRIEPDLEQVANVAIGLAFGLFLESGIVDQEPGNNNPLSLYEAERESDALNECVKLLSANERQVIQGHYHQHLSFTQISELMGISKSRISQLHAQALRNIRLNHERLMAGGNW</sequence>
<evidence type="ECO:0000256" key="2">
    <source>
        <dbReference type="ARBA" id="ARBA00023082"/>
    </source>
</evidence>
<organism evidence="6 7">
    <name type="scientific">Pseudomonas fluorescens</name>
    <dbReference type="NCBI Taxonomy" id="294"/>
    <lineage>
        <taxon>Bacteria</taxon>
        <taxon>Pseudomonadati</taxon>
        <taxon>Pseudomonadota</taxon>
        <taxon>Gammaproteobacteria</taxon>
        <taxon>Pseudomonadales</taxon>
        <taxon>Pseudomonadaceae</taxon>
        <taxon>Pseudomonas</taxon>
    </lineage>
</organism>
<dbReference type="InterPro" id="IPR007627">
    <property type="entry name" value="RNA_pol_sigma70_r2"/>
</dbReference>
<keyword evidence="2" id="KW-0731">Sigma factor</keyword>
<dbReference type="SUPFAM" id="SSF88946">
    <property type="entry name" value="Sigma2 domain of RNA polymerase sigma factors"/>
    <property type="match status" value="1"/>
</dbReference>
<reference evidence="6 7" key="1">
    <citation type="submission" date="2015-01" db="EMBL/GenBank/DDBJ databases">
        <title>Draft Genome Sequence of the Biocontrol and Plant Growth-Promoting Rhizobacteria (PGPR) Pseudomonas fluorescens UM270.</title>
        <authorList>
            <person name="Hernandez-Salmeron J.E."/>
            <person name="Santoyo G."/>
            <person name="Moreno-Hagelsieb G."/>
            <person name="Hernandez-Leon R."/>
        </authorList>
    </citation>
    <scope>NUCLEOTIDE SEQUENCE [LARGE SCALE GENOMIC DNA]</scope>
    <source>
        <strain evidence="6 7">UM270</strain>
    </source>
</reference>
<dbReference type="PROSITE" id="PS00716">
    <property type="entry name" value="SIGMA70_2"/>
    <property type="match status" value="1"/>
</dbReference>
<dbReference type="AlphaFoldDB" id="A0A0D0PFX1"/>
<accession>A0A0D0PFX1</accession>
<dbReference type="InterPro" id="IPR013324">
    <property type="entry name" value="RNA_pol_sigma_r3/r4-like"/>
</dbReference>
<dbReference type="InterPro" id="IPR000943">
    <property type="entry name" value="RNA_pol_sigma70"/>
</dbReference>
<dbReference type="InterPro" id="IPR013325">
    <property type="entry name" value="RNA_pol_sigma_r2"/>
</dbReference>
<keyword evidence="3" id="KW-0238">DNA-binding</keyword>
<dbReference type="PATRIC" id="fig|294.124.peg.182"/>
<dbReference type="PANTHER" id="PTHR30385:SF8">
    <property type="entry name" value="RNA POLYMERASE SIGMA-E FACTOR"/>
    <property type="match status" value="1"/>
</dbReference>
<dbReference type="Pfam" id="PF04545">
    <property type="entry name" value="Sigma70_r4"/>
    <property type="match status" value="1"/>
</dbReference>
<keyword evidence="1" id="KW-0805">Transcription regulation</keyword>
<dbReference type="Pfam" id="PF04542">
    <property type="entry name" value="Sigma70_r2"/>
    <property type="match status" value="1"/>
</dbReference>
<dbReference type="NCBIfam" id="TIGR02937">
    <property type="entry name" value="sigma70-ECF"/>
    <property type="match status" value="1"/>
</dbReference>
<dbReference type="SUPFAM" id="SSF88659">
    <property type="entry name" value="Sigma3 and sigma4 domains of RNA polymerase sigma factors"/>
    <property type="match status" value="1"/>
</dbReference>
<dbReference type="Gene3D" id="1.20.140.160">
    <property type="match status" value="1"/>
</dbReference>
<dbReference type="GO" id="GO:0003677">
    <property type="term" value="F:DNA binding"/>
    <property type="evidence" value="ECO:0007669"/>
    <property type="project" value="UniProtKB-KW"/>
</dbReference>
<dbReference type="InterPro" id="IPR007630">
    <property type="entry name" value="RNA_pol_sigma70_r4"/>
</dbReference>
<dbReference type="Proteomes" id="UP000032101">
    <property type="component" value="Unassembled WGS sequence"/>
</dbReference>
<dbReference type="EMBL" id="JXNZ01000005">
    <property type="protein sequence ID" value="KIQ61284.1"/>
    <property type="molecule type" value="Genomic_DNA"/>
</dbReference>
<evidence type="ECO:0000313" key="7">
    <source>
        <dbReference type="Proteomes" id="UP000032101"/>
    </source>
</evidence>
<gene>
    <name evidence="6" type="ORF">RL74_00895</name>
</gene>
<keyword evidence="4" id="KW-0804">Transcription</keyword>
<name>A0A0D0PFX1_PSEFL</name>
<comment type="caution">
    <text evidence="6">The sequence shown here is derived from an EMBL/GenBank/DDBJ whole genome shotgun (WGS) entry which is preliminary data.</text>
</comment>
<evidence type="ECO:0000256" key="1">
    <source>
        <dbReference type="ARBA" id="ARBA00023015"/>
    </source>
</evidence>
<evidence type="ECO:0000259" key="5">
    <source>
        <dbReference type="PROSITE" id="PS00716"/>
    </source>
</evidence>
<dbReference type="GO" id="GO:0016987">
    <property type="term" value="F:sigma factor activity"/>
    <property type="evidence" value="ECO:0007669"/>
    <property type="project" value="UniProtKB-KW"/>
</dbReference>
<dbReference type="CDD" id="cd06171">
    <property type="entry name" value="Sigma70_r4"/>
    <property type="match status" value="1"/>
</dbReference>
<dbReference type="Gene3D" id="1.10.1740.10">
    <property type="match status" value="1"/>
</dbReference>
<dbReference type="GO" id="GO:0006352">
    <property type="term" value="P:DNA-templated transcription initiation"/>
    <property type="evidence" value="ECO:0007669"/>
    <property type="project" value="InterPro"/>
</dbReference>
<evidence type="ECO:0000313" key="6">
    <source>
        <dbReference type="EMBL" id="KIQ61284.1"/>
    </source>
</evidence>
<protein>
    <submittedName>
        <fullName evidence="6">RNA polymerase sigma factor</fullName>
    </submittedName>
</protein>
<dbReference type="PRINTS" id="PR00046">
    <property type="entry name" value="SIGMA70FCT"/>
</dbReference>
<feature type="domain" description="RNA polymerase sigma-70" evidence="5">
    <location>
        <begin position="202"/>
        <end position="228"/>
    </location>
</feature>
<proteinExistence type="predicted"/>
<dbReference type="InterPro" id="IPR014284">
    <property type="entry name" value="RNA_pol_sigma-70_dom"/>
</dbReference>